<organism evidence="1 2">
    <name type="scientific">Lichtheimia ornata</name>
    <dbReference type="NCBI Taxonomy" id="688661"/>
    <lineage>
        <taxon>Eukaryota</taxon>
        <taxon>Fungi</taxon>
        <taxon>Fungi incertae sedis</taxon>
        <taxon>Mucoromycota</taxon>
        <taxon>Mucoromycotina</taxon>
        <taxon>Mucoromycetes</taxon>
        <taxon>Mucorales</taxon>
        <taxon>Lichtheimiaceae</taxon>
        <taxon>Lichtheimia</taxon>
    </lineage>
</organism>
<name>A0AAD7UX16_9FUNG</name>
<dbReference type="RefSeq" id="XP_058339440.1">
    <property type="nucleotide sequence ID" value="XM_058489818.1"/>
</dbReference>
<proteinExistence type="predicted"/>
<gene>
    <name evidence="1" type="ORF">O0I10_009832</name>
</gene>
<reference evidence="1 2" key="1">
    <citation type="submission" date="2023-03" db="EMBL/GenBank/DDBJ databases">
        <title>Genome sequence of Lichtheimia ornata CBS 291.66.</title>
        <authorList>
            <person name="Mohabir J.T."/>
            <person name="Shea T.P."/>
            <person name="Kurbessoian T."/>
            <person name="Berby B."/>
            <person name="Fontaine J."/>
            <person name="Livny J."/>
            <person name="Gnirke A."/>
            <person name="Stajich J.E."/>
            <person name="Cuomo C.A."/>
        </authorList>
    </citation>
    <scope>NUCLEOTIDE SEQUENCE [LARGE SCALE GENOMIC DNA]</scope>
    <source>
        <strain evidence="1">CBS 291.66</strain>
    </source>
</reference>
<dbReference type="Proteomes" id="UP001234581">
    <property type="component" value="Unassembled WGS sequence"/>
</dbReference>
<dbReference type="EMBL" id="JARTCD010000060">
    <property type="protein sequence ID" value="KAJ8654526.1"/>
    <property type="molecule type" value="Genomic_DNA"/>
</dbReference>
<keyword evidence="2" id="KW-1185">Reference proteome</keyword>
<evidence type="ECO:0000313" key="2">
    <source>
        <dbReference type="Proteomes" id="UP001234581"/>
    </source>
</evidence>
<accession>A0AAD7UX16</accession>
<evidence type="ECO:0000313" key="1">
    <source>
        <dbReference type="EMBL" id="KAJ8654526.1"/>
    </source>
</evidence>
<dbReference type="GeneID" id="83217237"/>
<sequence>MFADILHRTLLRDPIFDELEDTFIHDAVSDILDVIFGEDRQLSHQWPNTQLTGIELVAEINPPPNYSKENVCNDKVKLGHEMKSMLQTLKSLKVHDPRKYVHNLFHGSCVQANVSNDGNAQISACHQDPRPPPPRVCC</sequence>
<protein>
    <submittedName>
        <fullName evidence="1">Uncharacterized protein</fullName>
    </submittedName>
</protein>
<comment type="caution">
    <text evidence="1">The sequence shown here is derived from an EMBL/GenBank/DDBJ whole genome shotgun (WGS) entry which is preliminary data.</text>
</comment>
<dbReference type="AlphaFoldDB" id="A0AAD7UX16"/>